<comment type="function">
    <text evidence="1">Catalyzes the transfer of a phosphate group to glutamate to form L-glutamate 5-phosphate.</text>
</comment>
<keyword evidence="1" id="KW-0028">Amino-acid biosynthesis</keyword>
<dbReference type="InterPro" id="IPR002478">
    <property type="entry name" value="PUA"/>
</dbReference>
<dbReference type="InterPro" id="IPR011529">
    <property type="entry name" value="Glu_5kinase"/>
</dbReference>
<dbReference type="InterPro" id="IPR019797">
    <property type="entry name" value="Glutamate_5-kinase_CS"/>
</dbReference>
<dbReference type="CDD" id="cd04242">
    <property type="entry name" value="AAK_G5K_ProB"/>
    <property type="match status" value="1"/>
</dbReference>
<dbReference type="InterPro" id="IPR041739">
    <property type="entry name" value="G5K_ProB"/>
</dbReference>
<dbReference type="RefSeq" id="WP_027242633.1">
    <property type="nucleotide sequence ID" value="NZ_CP012508.1"/>
</dbReference>
<evidence type="ECO:0000313" key="2">
    <source>
        <dbReference type="EMBL" id="ALB23792.1"/>
    </source>
</evidence>
<dbReference type="GO" id="GO:0005829">
    <property type="term" value="C:cytosol"/>
    <property type="evidence" value="ECO:0007669"/>
    <property type="project" value="TreeGrafter"/>
</dbReference>
<dbReference type="Gene3D" id="3.40.1160.10">
    <property type="entry name" value="Acetylglutamate kinase-like"/>
    <property type="match status" value="1"/>
</dbReference>
<dbReference type="PROSITE" id="PS50890">
    <property type="entry name" value="PUA"/>
    <property type="match status" value="1"/>
</dbReference>
<dbReference type="SUPFAM" id="SSF53633">
    <property type="entry name" value="Carbamate kinase-like"/>
    <property type="match status" value="1"/>
</dbReference>
<dbReference type="Pfam" id="PF01472">
    <property type="entry name" value="PUA"/>
    <property type="match status" value="1"/>
</dbReference>
<proteinExistence type="inferred from homology"/>
<feature type="binding site" evidence="1">
    <location>
        <position position="152"/>
    </location>
    <ligand>
        <name>substrate</name>
    </ligand>
</feature>
<dbReference type="InterPro" id="IPR005715">
    <property type="entry name" value="Glu_5kinase/COase_Synthase"/>
</dbReference>
<protein>
    <recommendedName>
        <fullName evidence="1">Glutamate 5-kinase</fullName>
        <ecNumber evidence="1">2.7.2.11</ecNumber>
    </recommendedName>
    <alternativeName>
        <fullName evidence="1">Gamma-glutamyl kinase</fullName>
        <shortName evidence="1">GK</shortName>
    </alternativeName>
</protein>
<dbReference type="GO" id="GO:0055129">
    <property type="term" value="P:L-proline biosynthetic process"/>
    <property type="evidence" value="ECO:0007669"/>
    <property type="project" value="UniProtKB-UniRule"/>
</dbReference>
<dbReference type="PANTHER" id="PTHR43654">
    <property type="entry name" value="GLUTAMATE 5-KINASE"/>
    <property type="match status" value="1"/>
</dbReference>
<dbReference type="Pfam" id="PF00696">
    <property type="entry name" value="AA_kinase"/>
    <property type="match status" value="1"/>
</dbReference>
<accession>A0A1L6TED6</accession>
<feature type="binding site" evidence="1">
    <location>
        <position position="15"/>
    </location>
    <ligand>
        <name>ATP</name>
        <dbReference type="ChEBI" id="CHEBI:30616"/>
    </ligand>
</feature>
<dbReference type="FunFam" id="3.40.1160.10:FF:000006">
    <property type="entry name" value="Glutamate 5-kinase"/>
    <property type="match status" value="1"/>
</dbReference>
<dbReference type="InterPro" id="IPR036974">
    <property type="entry name" value="PUA_sf"/>
</dbReference>
<dbReference type="PRINTS" id="PR00474">
    <property type="entry name" value="GLU5KINASE"/>
</dbReference>
<reference evidence="2 3" key="1">
    <citation type="journal article" date="2014" name="Genome Announc.">
        <title>Comparative Genome Analysis of Two Isolates of the Fish Pathogen Piscirickettsia salmonis from Different Hosts Reveals Major Differences in Virulence-Associated Secretion Systems.</title>
        <authorList>
            <person name="Bohle H."/>
            <person name="Henriquez P."/>
            <person name="Grothusen H."/>
            <person name="Navas E."/>
            <person name="Sandoval A."/>
            <person name="Bustamante F."/>
            <person name="Bustos P."/>
            <person name="Mancilla M."/>
        </authorList>
    </citation>
    <scope>NUCLEOTIDE SEQUENCE [LARGE SCALE GENOMIC DNA]</scope>
    <source>
        <strain evidence="3">B1-32597</strain>
    </source>
</reference>
<dbReference type="Proteomes" id="UP000029558">
    <property type="component" value="Chromosome"/>
</dbReference>
<dbReference type="InterPro" id="IPR036393">
    <property type="entry name" value="AceGlu_kinase-like_sf"/>
</dbReference>
<dbReference type="NCBIfam" id="TIGR01027">
    <property type="entry name" value="proB"/>
    <property type="match status" value="1"/>
</dbReference>
<dbReference type="Gene3D" id="2.30.130.10">
    <property type="entry name" value="PUA domain"/>
    <property type="match status" value="1"/>
</dbReference>
<evidence type="ECO:0000313" key="3">
    <source>
        <dbReference type="Proteomes" id="UP000029558"/>
    </source>
</evidence>
<dbReference type="HAMAP" id="MF_00456">
    <property type="entry name" value="ProB"/>
    <property type="match status" value="1"/>
</dbReference>
<sequence length="365" mass="39692">MRENIVSAAKRIIIKVGTSLLVKDSKLQTYFITHLAQQIVQLRARGKECIVVTSGAVGLGAELNHKGKTPNRTEQQALAAIGQSRLMQAYDHIFAQNDLMTAQVLITRDDIQSRHNYVAIANTLKQLVNWHVVPIINENNAISIEATAIGDNDTLAALIASQAQADLLVLLTCVDGLIDYRANQVVETVTNIEQQAAELVRQEKTELGTGGMATKLQAARIVNESGIAMLIANGQQPYVMTELLQGANIGTLFCPSKKNLYGKKSWIAFGADCRGEVHIDHGAQVAVCERGKSLLASGVVQVVDHFSRGDTVALFCQGQRIGRGITHYSSTELEQVKGCQVSYIDKLFTGKLPAEVIHRDNLALL</sequence>
<dbReference type="SUPFAM" id="SSF88697">
    <property type="entry name" value="PUA domain-like"/>
    <property type="match status" value="1"/>
</dbReference>
<dbReference type="SMART" id="SM00359">
    <property type="entry name" value="PUA"/>
    <property type="match status" value="1"/>
</dbReference>
<feature type="binding site" evidence="1">
    <location>
        <begin position="209"/>
        <end position="215"/>
    </location>
    <ligand>
        <name>ATP</name>
        <dbReference type="ChEBI" id="CHEBI:30616"/>
    </ligand>
</feature>
<organism evidence="2 3">
    <name type="scientific">Piscirickettsia salmonis</name>
    <dbReference type="NCBI Taxonomy" id="1238"/>
    <lineage>
        <taxon>Bacteria</taxon>
        <taxon>Pseudomonadati</taxon>
        <taxon>Pseudomonadota</taxon>
        <taxon>Gammaproteobacteria</taxon>
        <taxon>Thiotrichales</taxon>
        <taxon>Piscirickettsiaceae</taxon>
        <taxon>Piscirickettsia</taxon>
    </lineage>
</organism>
<dbReference type="EC" id="2.7.2.11" evidence="1"/>
<dbReference type="InterPro" id="IPR001057">
    <property type="entry name" value="Glu/AcGlu_kinase"/>
</dbReference>
<keyword evidence="1" id="KW-0418">Kinase</keyword>
<keyword evidence="1" id="KW-0547">Nucleotide-binding</keyword>
<dbReference type="CDD" id="cd21157">
    <property type="entry name" value="PUA_G5K"/>
    <property type="match status" value="1"/>
</dbReference>
<dbReference type="PROSITE" id="PS00902">
    <property type="entry name" value="GLUTAMATE_5_KINASE"/>
    <property type="match status" value="1"/>
</dbReference>
<keyword evidence="1" id="KW-0641">Proline biosynthesis</keyword>
<comment type="pathway">
    <text evidence="1">Amino-acid biosynthesis; L-proline biosynthesis; L-glutamate 5-semialdehyde from L-glutamate: step 1/2.</text>
</comment>
<dbReference type="PANTHER" id="PTHR43654:SF1">
    <property type="entry name" value="ISOPENTENYL PHOSPHATE KINASE"/>
    <property type="match status" value="1"/>
</dbReference>
<gene>
    <name evidence="1" type="primary">proB</name>
    <name evidence="2" type="ORF">KU39_2616</name>
</gene>
<dbReference type="InterPro" id="IPR001048">
    <property type="entry name" value="Asp/Glu/Uridylate_kinase"/>
</dbReference>
<keyword evidence="1" id="KW-0963">Cytoplasm</keyword>
<comment type="similarity">
    <text evidence="1">Belongs to the glutamate 5-kinase family.</text>
</comment>
<evidence type="ECO:0000256" key="1">
    <source>
        <dbReference type="HAMAP-Rule" id="MF_00456"/>
    </source>
</evidence>
<dbReference type="GO" id="GO:0005524">
    <property type="term" value="F:ATP binding"/>
    <property type="evidence" value="ECO:0007669"/>
    <property type="project" value="UniProtKB-KW"/>
</dbReference>
<name>A0A1L6TED6_PISSA</name>
<dbReference type="AlphaFoldDB" id="A0A1L6TED6"/>
<dbReference type="GO" id="GO:0003723">
    <property type="term" value="F:RNA binding"/>
    <property type="evidence" value="ECO:0007669"/>
    <property type="project" value="InterPro"/>
</dbReference>
<dbReference type="PIRSF" id="PIRSF000729">
    <property type="entry name" value="GK"/>
    <property type="match status" value="1"/>
</dbReference>
<comment type="subcellular location">
    <subcellularLocation>
        <location evidence="1">Cytoplasm</location>
    </subcellularLocation>
</comment>
<feature type="binding site" evidence="1">
    <location>
        <position position="54"/>
    </location>
    <ligand>
        <name>substrate</name>
    </ligand>
</feature>
<dbReference type="GO" id="GO:0004349">
    <property type="term" value="F:glutamate 5-kinase activity"/>
    <property type="evidence" value="ECO:0007669"/>
    <property type="project" value="UniProtKB-UniRule"/>
</dbReference>
<comment type="caution">
    <text evidence="1">Lacks conserved residue(s) required for the propagation of feature annotation.</text>
</comment>
<dbReference type="InterPro" id="IPR015947">
    <property type="entry name" value="PUA-like_sf"/>
</dbReference>
<keyword evidence="1" id="KW-0067">ATP-binding</keyword>
<dbReference type="EMBL" id="CP012508">
    <property type="protein sequence ID" value="ALB23792.1"/>
    <property type="molecule type" value="Genomic_DNA"/>
</dbReference>
<keyword evidence="1 2" id="KW-0808">Transferase</keyword>
<comment type="catalytic activity">
    <reaction evidence="1">
        <text>L-glutamate + ATP = L-glutamyl 5-phosphate + ADP</text>
        <dbReference type="Rhea" id="RHEA:14877"/>
        <dbReference type="ChEBI" id="CHEBI:29985"/>
        <dbReference type="ChEBI" id="CHEBI:30616"/>
        <dbReference type="ChEBI" id="CHEBI:58274"/>
        <dbReference type="ChEBI" id="CHEBI:456216"/>
        <dbReference type="EC" id="2.7.2.11"/>
    </reaction>
</comment>